<evidence type="ECO:0000313" key="3">
    <source>
        <dbReference type="Proteomes" id="UP001226651"/>
    </source>
</evidence>
<protein>
    <submittedName>
        <fullName evidence="2">Cell envelope integrity TolA C-terminal domain-containing protein</fullName>
    </submittedName>
</protein>
<proteinExistence type="predicted"/>
<dbReference type="Gene3D" id="3.30.1150.10">
    <property type="match status" value="1"/>
</dbReference>
<dbReference type="SUPFAM" id="SSF74653">
    <property type="entry name" value="TolA/TonB C-terminal domain"/>
    <property type="match status" value="1"/>
</dbReference>
<gene>
    <name evidence="2" type="ORF">QQS39_01970</name>
</gene>
<name>A0ABY8Y8R0_9GAMM</name>
<reference evidence="2 3" key="1">
    <citation type="submission" date="2023-06" db="EMBL/GenBank/DDBJ databases">
        <title>Proteus appendicitidis sp. nov., isolated from the appendiceal pus of an appendicitis patient in Yongzhou, China.</title>
        <authorList>
            <person name="Cai X."/>
        </authorList>
    </citation>
    <scope>NUCLEOTIDE SEQUENCE [LARGE SCALE GENOMIC DNA]</scope>
    <source>
        <strain evidence="2 3">HZ0627</strain>
    </source>
</reference>
<dbReference type="RefSeq" id="WP_151434060.1">
    <property type="nucleotide sequence ID" value="NZ_CP127389.1"/>
</dbReference>
<keyword evidence="3" id="KW-1185">Reference proteome</keyword>
<organism evidence="2 3">
    <name type="scientific">Proteus appendicitidis</name>
    <dbReference type="NCBI Taxonomy" id="3034648"/>
    <lineage>
        <taxon>Bacteria</taxon>
        <taxon>Pseudomonadati</taxon>
        <taxon>Pseudomonadota</taxon>
        <taxon>Gammaproteobacteria</taxon>
        <taxon>Enterobacterales</taxon>
        <taxon>Morganellaceae</taxon>
        <taxon>Proteus</taxon>
    </lineage>
</organism>
<evidence type="ECO:0000313" key="2">
    <source>
        <dbReference type="EMBL" id="WIV88799.1"/>
    </source>
</evidence>
<keyword evidence="1" id="KW-0732">Signal</keyword>
<accession>A0ABY8Y8R0</accession>
<dbReference type="Proteomes" id="UP001226651">
    <property type="component" value="Chromosome"/>
</dbReference>
<sequence>MKKYIFLFSFLLSGYLSAAPIDNNSVINFVEQIKKSISSSFYEKENYKGKECLIKVTLSDDGRLISAVPDERNTKNDKSLCDIGIEIIKETKFPSPPENKKISNKNTFYIDFRP</sequence>
<dbReference type="Pfam" id="PF06519">
    <property type="entry name" value="TolA"/>
    <property type="match status" value="1"/>
</dbReference>
<feature type="signal peptide" evidence="1">
    <location>
        <begin position="1"/>
        <end position="18"/>
    </location>
</feature>
<evidence type="ECO:0000256" key="1">
    <source>
        <dbReference type="SAM" id="SignalP"/>
    </source>
</evidence>
<feature type="chain" id="PRO_5046527073" evidence="1">
    <location>
        <begin position="19"/>
        <end position="114"/>
    </location>
</feature>
<dbReference type="InterPro" id="IPR014161">
    <property type="entry name" value="Tol-Pal_TolA"/>
</dbReference>
<dbReference type="EMBL" id="CP127389">
    <property type="protein sequence ID" value="WIV88799.1"/>
    <property type="molecule type" value="Genomic_DNA"/>
</dbReference>